<dbReference type="GeneID" id="28940896"/>
<dbReference type="EMBL" id="LFWA01000010">
    <property type="protein sequence ID" value="KTW29104.1"/>
    <property type="molecule type" value="Genomic_DNA"/>
</dbReference>
<keyword evidence="3" id="KW-1185">Reference proteome</keyword>
<organism evidence="2 3">
    <name type="scientific">Pneumocystis jirovecii (strain RU7)</name>
    <name type="common">Human pneumocystis pneumonia agent</name>
    <dbReference type="NCBI Taxonomy" id="1408657"/>
    <lineage>
        <taxon>Eukaryota</taxon>
        <taxon>Fungi</taxon>
        <taxon>Dikarya</taxon>
        <taxon>Ascomycota</taxon>
        <taxon>Taphrinomycotina</taxon>
        <taxon>Pneumocystomycetes</taxon>
        <taxon>Pneumocystaceae</taxon>
        <taxon>Pneumocystis</taxon>
    </lineage>
</organism>
<sequence length="304" mass="34161">MKHNGPSTARTGAALEDSDEWIIELLKREALVKEQASATVGIQAFLPEKQRDTPPVRSLNKRFLTKMVRNINAHNAALIQRETQEATQRLHKLDKHTGHEIGRHLGGGQGSFSRKKGRSIAFVKEQYSESSRSSRKNSNETQKKISSKIVDEAPNSRKKTNIINNTSQNKCIKENIFPDQPWSPSIGLSVPSIYNCRDDTPSSGTLMLNSHFDPNYDPKLDVAVSSDESDDWAVSLRAVKDIAQWKKQRAQRLTETGFSSNMVSQITDEMAFPVYKKGLREWDRGKVVLENGEIETKALGWGKT</sequence>
<dbReference type="RefSeq" id="XP_018229213.1">
    <property type="nucleotide sequence ID" value="XM_018374641.1"/>
</dbReference>
<name>A0A0W4ZL76_PNEJ7</name>
<dbReference type="VEuPathDB" id="FungiDB:T551_02378"/>
<reference evidence="3" key="1">
    <citation type="journal article" date="2016" name="Nat. Commun.">
        <title>Genome analysis of three Pneumocystis species reveals adaptation mechanisms to life exclusively in mammalian hosts.</title>
        <authorList>
            <person name="Ma L."/>
            <person name="Chen Z."/>
            <person name="Huang D.W."/>
            <person name="Kutty G."/>
            <person name="Ishihara M."/>
            <person name="Wang H."/>
            <person name="Abouelleil A."/>
            <person name="Bishop L."/>
            <person name="Davey E."/>
            <person name="Deng R."/>
            <person name="Deng X."/>
            <person name="Fan L."/>
            <person name="Fantoni G."/>
            <person name="Fitzgerald M."/>
            <person name="Gogineni E."/>
            <person name="Goldberg J.M."/>
            <person name="Handley G."/>
            <person name="Hu X."/>
            <person name="Huber C."/>
            <person name="Jiao X."/>
            <person name="Jones K."/>
            <person name="Levin J.Z."/>
            <person name="Liu Y."/>
            <person name="Macdonald P."/>
            <person name="Melnikov A."/>
            <person name="Raley C."/>
            <person name="Sassi M."/>
            <person name="Sherman B.T."/>
            <person name="Song X."/>
            <person name="Sykes S."/>
            <person name="Tran B."/>
            <person name="Walsh L."/>
            <person name="Xia Y."/>
            <person name="Yang J."/>
            <person name="Young S."/>
            <person name="Zeng Q."/>
            <person name="Zheng X."/>
            <person name="Stephens R."/>
            <person name="Nusbaum C."/>
            <person name="Birren B.W."/>
            <person name="Azadi P."/>
            <person name="Lempicki R.A."/>
            <person name="Cuomo C.A."/>
            <person name="Kovacs J.A."/>
        </authorList>
    </citation>
    <scope>NUCLEOTIDE SEQUENCE [LARGE SCALE GENOMIC DNA]</scope>
    <source>
        <strain evidence="3">RU7</strain>
    </source>
</reference>
<proteinExistence type="predicted"/>
<evidence type="ECO:0000313" key="2">
    <source>
        <dbReference type="EMBL" id="KTW29104.1"/>
    </source>
</evidence>
<comment type="caution">
    <text evidence="2">The sequence shown here is derived from an EMBL/GenBank/DDBJ whole genome shotgun (WGS) entry which is preliminary data.</text>
</comment>
<evidence type="ECO:0000256" key="1">
    <source>
        <dbReference type="SAM" id="MobiDB-lite"/>
    </source>
</evidence>
<feature type="compositionally biased region" description="Basic and acidic residues" evidence="1">
    <location>
        <begin position="137"/>
        <end position="155"/>
    </location>
</feature>
<gene>
    <name evidence="2" type="ORF">T551_02378</name>
</gene>
<dbReference type="AlphaFoldDB" id="A0A0W4ZL76"/>
<dbReference type="STRING" id="1408657.A0A0W4ZL76"/>
<dbReference type="PANTHER" id="PTHR40132">
    <property type="entry name" value="PRE-MRNA-SPLICING FACTOR 38B"/>
    <property type="match status" value="1"/>
</dbReference>
<dbReference type="PANTHER" id="PTHR40132:SF1">
    <property type="entry name" value="PRE-MRNA-SPLICING FACTOR 38B"/>
    <property type="match status" value="1"/>
</dbReference>
<feature type="region of interest" description="Disordered" evidence="1">
    <location>
        <begin position="124"/>
        <end position="156"/>
    </location>
</feature>
<dbReference type="Proteomes" id="UP000053447">
    <property type="component" value="Unassembled WGS sequence"/>
</dbReference>
<protein>
    <submittedName>
        <fullName evidence="2">Uncharacterized protein</fullName>
    </submittedName>
</protein>
<accession>A0A0W4ZL76</accession>
<dbReference type="OrthoDB" id="2431475at2759"/>
<feature type="region of interest" description="Disordered" evidence="1">
    <location>
        <begin position="96"/>
        <end position="115"/>
    </location>
</feature>
<evidence type="ECO:0000313" key="3">
    <source>
        <dbReference type="Proteomes" id="UP000053447"/>
    </source>
</evidence>